<comment type="similarity">
    <text evidence="1">Belongs to the short-chain dehydrogenases/reductases (SDR) family.</text>
</comment>
<dbReference type="Gene3D" id="3.40.50.720">
    <property type="entry name" value="NAD(P)-binding Rossmann-like Domain"/>
    <property type="match status" value="1"/>
</dbReference>
<protein>
    <recommendedName>
        <fullName evidence="4">SDR family NAD(P)-dependent oxidoreductase</fullName>
    </recommendedName>
</protein>
<feature type="non-terminal residue" evidence="3">
    <location>
        <position position="168"/>
    </location>
</feature>
<dbReference type="InterPro" id="IPR036291">
    <property type="entry name" value="NAD(P)-bd_dom_sf"/>
</dbReference>
<dbReference type="PRINTS" id="PR00081">
    <property type="entry name" value="GDHRDH"/>
</dbReference>
<organism evidence="3">
    <name type="scientific">hydrothermal vent metagenome</name>
    <dbReference type="NCBI Taxonomy" id="652676"/>
    <lineage>
        <taxon>unclassified sequences</taxon>
        <taxon>metagenomes</taxon>
        <taxon>ecological metagenomes</taxon>
    </lineage>
</organism>
<dbReference type="PANTHER" id="PTHR24320:SF148">
    <property type="entry name" value="NAD(P)-BINDING ROSSMANN-FOLD SUPERFAMILY PROTEIN"/>
    <property type="match status" value="1"/>
</dbReference>
<dbReference type="InterPro" id="IPR002347">
    <property type="entry name" value="SDR_fam"/>
</dbReference>
<dbReference type="AlphaFoldDB" id="A0A3B0SRD8"/>
<dbReference type="PANTHER" id="PTHR24320">
    <property type="entry name" value="RETINOL DEHYDROGENASE"/>
    <property type="match status" value="1"/>
</dbReference>
<evidence type="ECO:0000313" key="3">
    <source>
        <dbReference type="EMBL" id="VAW08068.1"/>
    </source>
</evidence>
<evidence type="ECO:0008006" key="4">
    <source>
        <dbReference type="Google" id="ProtNLM"/>
    </source>
</evidence>
<keyword evidence="2" id="KW-0560">Oxidoreductase</keyword>
<evidence type="ECO:0000256" key="1">
    <source>
        <dbReference type="ARBA" id="ARBA00006484"/>
    </source>
</evidence>
<evidence type="ECO:0000256" key="2">
    <source>
        <dbReference type="ARBA" id="ARBA00023002"/>
    </source>
</evidence>
<dbReference type="SUPFAM" id="SSF51735">
    <property type="entry name" value="NAD(P)-binding Rossmann-fold domains"/>
    <property type="match status" value="1"/>
</dbReference>
<dbReference type="GO" id="GO:0016491">
    <property type="term" value="F:oxidoreductase activity"/>
    <property type="evidence" value="ECO:0007669"/>
    <property type="project" value="UniProtKB-KW"/>
</dbReference>
<gene>
    <name evidence="3" type="ORF">MNBD_ACTINO01-2080</name>
</gene>
<reference evidence="3" key="1">
    <citation type="submission" date="2018-06" db="EMBL/GenBank/DDBJ databases">
        <authorList>
            <person name="Zhirakovskaya E."/>
        </authorList>
    </citation>
    <scope>NUCLEOTIDE SEQUENCE</scope>
</reference>
<dbReference type="EMBL" id="UOEI01000570">
    <property type="protein sequence ID" value="VAW08068.1"/>
    <property type="molecule type" value="Genomic_DNA"/>
</dbReference>
<accession>A0A3B0SRD8</accession>
<name>A0A3B0SRD8_9ZZZZ</name>
<proteinExistence type="inferred from homology"/>
<dbReference type="Pfam" id="PF00106">
    <property type="entry name" value="adh_short"/>
    <property type="match status" value="1"/>
</dbReference>
<sequence>MTWSLNDRSVLVTGATSGIGTVVARELAAAGAHVTITARNPEKGSATASAITAATGVDVDVLDVDFSNLASVRDAALRFAETHDDLAVLVNNAGIVVGKRTQSPDGFELTFATNHLGPFLLTNMLTDLLTGSAPSRIINTSSVAHTYAKEGILFDDIGFDRRRYKFME</sequence>